<accession>A0A1I5R8B1</accession>
<dbReference type="STRING" id="658457.SAMN05216601_11485"/>
<name>A0A1I5R8B1_9GAMM</name>
<protein>
    <submittedName>
        <fullName evidence="1">Uncharacterized protein</fullName>
    </submittedName>
</protein>
<gene>
    <name evidence="1" type="ORF">SAMN05216601_11485</name>
</gene>
<sequence length="323" mass="36742">MPSHLKRVKKNTEEFVRINKSFNLKAARKKVTAVRFGNSIYQVTVAKNNEIMIFRQVGNRHIGKRTYFQRGMRTRESTKFSAIRNHVSFELPLPAPSYVPQETKFLSYLVPHTLLLKKRKKTQYAVMGNQSAHDHILENTRKSGFVTRTGRHEWLHLQAHSHGGPQSDNNLVAGSRDSNSLQIGVEDALIFCSNLLKKMSDNEIQLHVDVSCPTLPGTHIGTVCTYLPRIIDVGQASTVTCDPIRINMHFHASHSLRGLQYDHVRVVFKESCRKVLGKAADLLAIDAEQLLEEQDIDFHIAQHLGDDDIERELDEADEEDTEE</sequence>
<evidence type="ECO:0000313" key="1">
    <source>
        <dbReference type="EMBL" id="SFP54236.1"/>
    </source>
</evidence>
<proteinExistence type="predicted"/>
<dbReference type="OrthoDB" id="6064549at2"/>
<organism evidence="1 2">
    <name type="scientific">Ectopseudomonas composti</name>
    <dbReference type="NCBI Taxonomy" id="658457"/>
    <lineage>
        <taxon>Bacteria</taxon>
        <taxon>Pseudomonadati</taxon>
        <taxon>Pseudomonadota</taxon>
        <taxon>Gammaproteobacteria</taxon>
        <taxon>Pseudomonadales</taxon>
        <taxon>Pseudomonadaceae</taxon>
        <taxon>Ectopseudomonas</taxon>
    </lineage>
</organism>
<reference evidence="1 2" key="1">
    <citation type="submission" date="2016-10" db="EMBL/GenBank/DDBJ databases">
        <authorList>
            <person name="de Groot N.N."/>
        </authorList>
    </citation>
    <scope>NUCLEOTIDE SEQUENCE [LARGE SCALE GENOMIC DNA]</scope>
    <source>
        <strain evidence="1 2">CCUG 59231</strain>
    </source>
</reference>
<dbReference type="EMBL" id="FOWP01000014">
    <property type="protein sequence ID" value="SFP54236.1"/>
    <property type="molecule type" value="Genomic_DNA"/>
</dbReference>
<dbReference type="AlphaFoldDB" id="A0A1I5R8B1"/>
<evidence type="ECO:0000313" key="2">
    <source>
        <dbReference type="Proteomes" id="UP000182400"/>
    </source>
</evidence>
<dbReference type="Proteomes" id="UP000182400">
    <property type="component" value="Unassembled WGS sequence"/>
</dbReference>
<dbReference type="RefSeq" id="WP_074941242.1">
    <property type="nucleotide sequence ID" value="NZ_FOWP01000014.1"/>
</dbReference>